<keyword evidence="4" id="KW-1185">Reference proteome</keyword>
<dbReference type="InterPro" id="IPR017438">
    <property type="entry name" value="ATP-NAD_kinase_N"/>
</dbReference>
<organism evidence="3 4">
    <name type="scientific">Ceraceosorus bombacis</name>
    <dbReference type="NCBI Taxonomy" id="401625"/>
    <lineage>
        <taxon>Eukaryota</taxon>
        <taxon>Fungi</taxon>
        <taxon>Dikarya</taxon>
        <taxon>Basidiomycota</taxon>
        <taxon>Ustilaginomycotina</taxon>
        <taxon>Exobasidiomycetes</taxon>
        <taxon>Ceraceosorales</taxon>
        <taxon>Ceraceosoraceae</taxon>
        <taxon>Ceraceosorus</taxon>
    </lineage>
</organism>
<dbReference type="PANTHER" id="PTHR12358:SF31">
    <property type="entry name" value="ACYLGLYCEROL KINASE, MITOCHONDRIAL"/>
    <property type="match status" value="1"/>
</dbReference>
<feature type="region of interest" description="Disordered" evidence="1">
    <location>
        <begin position="496"/>
        <end position="524"/>
    </location>
</feature>
<dbReference type="GO" id="GO:0005737">
    <property type="term" value="C:cytoplasm"/>
    <property type="evidence" value="ECO:0007669"/>
    <property type="project" value="TreeGrafter"/>
</dbReference>
<dbReference type="GO" id="GO:0016773">
    <property type="term" value="F:phosphotransferase activity, alcohol group as acceptor"/>
    <property type="evidence" value="ECO:0007669"/>
    <property type="project" value="UniProtKB-ARBA"/>
</dbReference>
<dbReference type="Pfam" id="PF00781">
    <property type="entry name" value="DAGK_cat"/>
    <property type="match status" value="1"/>
</dbReference>
<dbReference type="OrthoDB" id="3853857at2759"/>
<name>A0A0P1BR74_9BASI</name>
<keyword evidence="3" id="KW-0418">Kinase</keyword>
<keyword evidence="3" id="KW-0808">Transferase</keyword>
<feature type="domain" description="DAGKc" evidence="2">
    <location>
        <begin position="222"/>
        <end position="364"/>
    </location>
</feature>
<evidence type="ECO:0000313" key="3">
    <source>
        <dbReference type="EMBL" id="CEH18352.1"/>
    </source>
</evidence>
<dbReference type="InterPro" id="IPR001206">
    <property type="entry name" value="Diacylglycerol_kinase_cat_dom"/>
</dbReference>
<feature type="region of interest" description="Disordered" evidence="1">
    <location>
        <begin position="1"/>
        <end position="40"/>
    </location>
</feature>
<dbReference type="PROSITE" id="PS50146">
    <property type="entry name" value="DAGK"/>
    <property type="match status" value="1"/>
</dbReference>
<dbReference type="SUPFAM" id="SSF111331">
    <property type="entry name" value="NAD kinase/diacylglycerol kinase-like"/>
    <property type="match status" value="1"/>
</dbReference>
<dbReference type="GO" id="GO:0016020">
    <property type="term" value="C:membrane"/>
    <property type="evidence" value="ECO:0007669"/>
    <property type="project" value="TreeGrafter"/>
</dbReference>
<dbReference type="STRING" id="401625.A0A0P1BR74"/>
<dbReference type="Gene3D" id="2.60.200.40">
    <property type="match status" value="1"/>
</dbReference>
<evidence type="ECO:0000313" key="4">
    <source>
        <dbReference type="Proteomes" id="UP000054845"/>
    </source>
</evidence>
<evidence type="ECO:0000256" key="1">
    <source>
        <dbReference type="SAM" id="MobiDB-lite"/>
    </source>
</evidence>
<dbReference type="Gene3D" id="3.40.50.10330">
    <property type="entry name" value="Probable inorganic polyphosphate/atp-NAD kinase, domain 1"/>
    <property type="match status" value="1"/>
</dbReference>
<feature type="compositionally biased region" description="Low complexity" evidence="1">
    <location>
        <begin position="28"/>
        <end position="38"/>
    </location>
</feature>
<evidence type="ECO:0000259" key="2">
    <source>
        <dbReference type="PROSITE" id="PS50146"/>
    </source>
</evidence>
<dbReference type="InterPro" id="IPR016064">
    <property type="entry name" value="NAD/diacylglycerol_kinase_sf"/>
</dbReference>
<dbReference type="SMART" id="SM00046">
    <property type="entry name" value="DAGKc"/>
    <property type="match status" value="1"/>
</dbReference>
<dbReference type="PANTHER" id="PTHR12358">
    <property type="entry name" value="SPHINGOSINE KINASE"/>
    <property type="match status" value="1"/>
</dbReference>
<reference evidence="4" key="1">
    <citation type="submission" date="2014-09" db="EMBL/GenBank/DDBJ databases">
        <authorList>
            <person name="Sharma Rahul"/>
            <person name="Thines Marco"/>
        </authorList>
    </citation>
    <scope>NUCLEOTIDE SEQUENCE [LARGE SCALE GENOMIC DNA]</scope>
</reference>
<dbReference type="InterPro" id="IPR050187">
    <property type="entry name" value="Lipid_Phosphate_FormReg"/>
</dbReference>
<feature type="region of interest" description="Disordered" evidence="1">
    <location>
        <begin position="369"/>
        <end position="391"/>
    </location>
</feature>
<protein>
    <submittedName>
        <fullName evidence="3">Sphingosine kinase, involved in sphingolipid metabolism</fullName>
    </submittedName>
</protein>
<dbReference type="GO" id="GO:0046512">
    <property type="term" value="P:sphingosine biosynthetic process"/>
    <property type="evidence" value="ECO:0007669"/>
    <property type="project" value="TreeGrafter"/>
</dbReference>
<proteinExistence type="predicted"/>
<accession>A0A0P1BR74</accession>
<dbReference type="EMBL" id="CCYA01000270">
    <property type="protein sequence ID" value="CEH18352.1"/>
    <property type="molecule type" value="Genomic_DNA"/>
</dbReference>
<dbReference type="Proteomes" id="UP000054845">
    <property type="component" value="Unassembled WGS sequence"/>
</dbReference>
<dbReference type="AlphaFoldDB" id="A0A0P1BR74"/>
<sequence length="734" mass="76928">MSGPALGLPRGPDKPSKAVKGGTAPDQTASTTSSSASSVHVSIEGKPATLSFDDDLFWLARGGSSAPAVNGADRALDPRHAYICVPNALVLYSSFVPDSDGGSLLVRLLAPPANQSNPLGPFGFKAPPSKASQVASLQTALSKKNQASSASADGEAAKNKLIALQEQIQGPCANVRLVKIEARLVAKATGVHALEEDQQERAMEWAQKLMRLAYGPETAAVKPFRHLKVLINPVGGPGKGVQLFHSKVRPILEAAGCTLDIQITTHSGHGLSIAQNIDINAYDAIVTVSGDGMLHEILNGLAKRPDGAEALEKVCVAPIPTGSGNAISVNLLGVKQGFSMALASLNAIKGRPLSLDVCSITQPRSDALPALASSNDRKARRKSRALNASVVSSATTSQSAAVDAAEASSDPPALERAPSQAYTHSYSFLTQAIGLMADVDLGTEHMRALGDARFIIGYVGGVLANTPCEVDIYVKLGASGTTNRADMRRRVARFAESSQSLDSMHNGGLQAAGSGEEEDAQPVENATLEWTSSPQRANGSAQTSNAAQLRHGSVLDPLNGPSQEVLPVLDLQDPSWPHTVLPVLQGATTPTGWAKVDARISGLYAGKLPYVARDLMQFPYALPGDGLLDLALLLHDGGRAGKLRAIDGAEKGQIIYDRALSYFKAEAYRVTPRRKAGDKTLKGGGLLSIDGEHTPYAPFQVEVSRNLHFKVLSLFGRFVCPLVEPPAPPAGSSA</sequence>
<dbReference type="GO" id="GO:0001727">
    <property type="term" value="F:lipid kinase activity"/>
    <property type="evidence" value="ECO:0007669"/>
    <property type="project" value="TreeGrafter"/>
</dbReference>